<evidence type="ECO:0000259" key="9">
    <source>
        <dbReference type="PROSITE" id="PS50972"/>
    </source>
</evidence>
<keyword evidence="11" id="KW-1185">Reference proteome</keyword>
<evidence type="ECO:0000256" key="7">
    <source>
        <dbReference type="HAMAP-Rule" id="MF_00639"/>
    </source>
</evidence>
<evidence type="ECO:0000256" key="4">
    <source>
        <dbReference type="ARBA" id="ARBA00022598"/>
    </source>
</evidence>
<dbReference type="Gene3D" id="3.40.1190.10">
    <property type="entry name" value="Mur-like, catalytic domain"/>
    <property type="match status" value="1"/>
</dbReference>
<dbReference type="PROSITE" id="PS50972">
    <property type="entry name" value="PTERIN_BINDING"/>
    <property type="match status" value="1"/>
</dbReference>
<keyword evidence="7 8" id="KW-0131">Cell cycle</keyword>
<dbReference type="InterPro" id="IPR000489">
    <property type="entry name" value="Pterin-binding_dom"/>
</dbReference>
<evidence type="ECO:0000256" key="5">
    <source>
        <dbReference type="ARBA" id="ARBA00022741"/>
    </source>
</evidence>
<comment type="similarity">
    <text evidence="7">Belongs to the MurCDEF family.</text>
</comment>
<comment type="subcellular location">
    <subcellularLocation>
        <location evidence="1 7 8">Cytoplasm</location>
    </subcellularLocation>
</comment>
<dbReference type="InterPro" id="IPR005762">
    <property type="entry name" value="MurD"/>
</dbReference>
<keyword evidence="7 8" id="KW-0573">Peptidoglycan synthesis</keyword>
<dbReference type="InterPro" id="IPR013221">
    <property type="entry name" value="Mur_ligase_cen"/>
</dbReference>
<comment type="function">
    <text evidence="7 8">Cell wall formation. Catalyzes the addition of glutamate to the nucleotide precursor UDP-N-acetylmuramoyl-L-alanine (UMA).</text>
</comment>
<evidence type="ECO:0000313" key="11">
    <source>
        <dbReference type="Proteomes" id="UP001465153"/>
    </source>
</evidence>
<evidence type="ECO:0000256" key="2">
    <source>
        <dbReference type="ARBA" id="ARBA00004752"/>
    </source>
</evidence>
<dbReference type="Pfam" id="PF08245">
    <property type="entry name" value="Mur_ligase_M"/>
    <property type="match status" value="1"/>
</dbReference>
<organism evidence="10 11">
    <name type="scientific">Sessilibacter corallicola</name>
    <dbReference type="NCBI Taxonomy" id="2904075"/>
    <lineage>
        <taxon>Bacteria</taxon>
        <taxon>Pseudomonadati</taxon>
        <taxon>Pseudomonadota</taxon>
        <taxon>Gammaproteobacteria</taxon>
        <taxon>Cellvibrionales</taxon>
        <taxon>Cellvibrionaceae</taxon>
        <taxon>Sessilibacter</taxon>
    </lineage>
</organism>
<dbReference type="NCBIfam" id="TIGR01087">
    <property type="entry name" value="murD"/>
    <property type="match status" value="1"/>
</dbReference>
<dbReference type="RefSeq" id="WP_353301258.1">
    <property type="nucleotide sequence ID" value="NZ_BAABWN010000001.1"/>
</dbReference>
<keyword evidence="7 8" id="KW-0133">Cell shape</keyword>
<comment type="catalytic activity">
    <reaction evidence="7 8">
        <text>UDP-N-acetyl-alpha-D-muramoyl-L-alanine + D-glutamate + ATP = UDP-N-acetyl-alpha-D-muramoyl-L-alanyl-D-glutamate + ADP + phosphate + H(+)</text>
        <dbReference type="Rhea" id="RHEA:16429"/>
        <dbReference type="ChEBI" id="CHEBI:15378"/>
        <dbReference type="ChEBI" id="CHEBI:29986"/>
        <dbReference type="ChEBI" id="CHEBI:30616"/>
        <dbReference type="ChEBI" id="CHEBI:43474"/>
        <dbReference type="ChEBI" id="CHEBI:83898"/>
        <dbReference type="ChEBI" id="CHEBI:83900"/>
        <dbReference type="ChEBI" id="CHEBI:456216"/>
        <dbReference type="EC" id="6.3.2.9"/>
    </reaction>
</comment>
<dbReference type="EMBL" id="BAABWN010000001">
    <property type="protein sequence ID" value="GAA6166268.1"/>
    <property type="molecule type" value="Genomic_DNA"/>
</dbReference>
<keyword evidence="5 7" id="KW-0547">Nucleotide-binding</keyword>
<reference evidence="10 11" key="1">
    <citation type="submission" date="2024-04" db="EMBL/GenBank/DDBJ databases">
        <title>Draft genome sequence of Sessilibacter corallicola NBRC 116591.</title>
        <authorList>
            <person name="Miyakawa T."/>
            <person name="Kusuya Y."/>
            <person name="Miura T."/>
        </authorList>
    </citation>
    <scope>NUCLEOTIDE SEQUENCE [LARGE SCALE GENOMIC DNA]</scope>
    <source>
        <strain evidence="10 11">KU-00831-HH</strain>
    </source>
</reference>
<evidence type="ECO:0000256" key="1">
    <source>
        <dbReference type="ARBA" id="ARBA00004496"/>
    </source>
</evidence>
<dbReference type="HAMAP" id="MF_00639">
    <property type="entry name" value="MurD"/>
    <property type="match status" value="1"/>
</dbReference>
<dbReference type="SUPFAM" id="SSF53244">
    <property type="entry name" value="MurD-like peptide ligases, peptide-binding domain"/>
    <property type="match status" value="1"/>
</dbReference>
<evidence type="ECO:0000256" key="3">
    <source>
        <dbReference type="ARBA" id="ARBA00022490"/>
    </source>
</evidence>
<dbReference type="GO" id="GO:0016874">
    <property type="term" value="F:ligase activity"/>
    <property type="evidence" value="ECO:0007669"/>
    <property type="project" value="UniProtKB-KW"/>
</dbReference>
<keyword evidence="7 8" id="KW-0132">Cell division</keyword>
<dbReference type="EC" id="6.3.2.9" evidence="7 8"/>
<sequence length="451" mass="48303">MMTTIATSKVTVIVGLGITGLSVARFLAKQNCPFLLMDTRENPPLKEEYIAEFPLNMPICGELDQAALNTADQIILSPGIGLSHSALSEASKHGVEIIGDIELFARHADAPIIAITGSNGKSTVTTLVGEMATAAGLTVEVGGNIGIAALELLSKPKPDFYVLELSSFQLETTQKLNAFAATILNVSRDHMDRYDSYVAYHSAKTRIYFGAKNRIVNREDPLTFGPLAQGVSEINFGVNAPDLKQFGIIQRGDKKYLAQGAKPLISVDELKMVGTHNLSNALAAMALLSVMGGLNEHSLEALKQFKGLDHRCQWIAEKNGITFINDSKATNIGACSAAITGLLPTLKADEKLLLIMGGQSKGADFSEIEKIIDDRIRAVLLMGEDAELIKQAVPSSIDTHLTQSMASAVEKAYQLALPGDRVLLSPACASFDMFEGFEDRGHQFAVAVGGL</sequence>
<dbReference type="Pfam" id="PF02875">
    <property type="entry name" value="Mur_ligase_C"/>
    <property type="match status" value="1"/>
</dbReference>
<dbReference type="Proteomes" id="UP001465153">
    <property type="component" value="Unassembled WGS sequence"/>
</dbReference>
<evidence type="ECO:0000313" key="10">
    <source>
        <dbReference type="EMBL" id="GAA6166268.1"/>
    </source>
</evidence>
<feature type="binding site" evidence="7">
    <location>
        <begin position="117"/>
        <end position="123"/>
    </location>
    <ligand>
        <name>ATP</name>
        <dbReference type="ChEBI" id="CHEBI:30616"/>
    </ligand>
</feature>
<dbReference type="InterPro" id="IPR036565">
    <property type="entry name" value="Mur-like_cat_sf"/>
</dbReference>
<dbReference type="InterPro" id="IPR004101">
    <property type="entry name" value="Mur_ligase_C"/>
</dbReference>
<proteinExistence type="inferred from homology"/>
<evidence type="ECO:0000256" key="8">
    <source>
        <dbReference type="RuleBase" id="RU003664"/>
    </source>
</evidence>
<dbReference type="PANTHER" id="PTHR43692">
    <property type="entry name" value="UDP-N-ACETYLMURAMOYLALANINE--D-GLUTAMATE LIGASE"/>
    <property type="match status" value="1"/>
</dbReference>
<comment type="caution">
    <text evidence="10">The sequence shown here is derived from an EMBL/GenBank/DDBJ whole genome shotgun (WGS) entry which is preliminary data.</text>
</comment>
<accession>A0ABQ0A3Y1</accession>
<name>A0ABQ0A3Y1_9GAMM</name>
<dbReference type="Gene3D" id="3.90.190.20">
    <property type="entry name" value="Mur ligase, C-terminal domain"/>
    <property type="match status" value="1"/>
</dbReference>
<gene>
    <name evidence="7 10" type="primary">murD</name>
    <name evidence="10" type="ORF">NBRC116591_00780</name>
</gene>
<keyword evidence="3 7" id="KW-0963">Cytoplasm</keyword>
<keyword evidence="6 7" id="KW-0067">ATP-binding</keyword>
<dbReference type="Gene3D" id="3.40.50.720">
    <property type="entry name" value="NAD(P)-binding Rossmann-like Domain"/>
    <property type="match status" value="1"/>
</dbReference>
<dbReference type="SUPFAM" id="SSF53623">
    <property type="entry name" value="MurD-like peptide ligases, catalytic domain"/>
    <property type="match status" value="1"/>
</dbReference>
<comment type="pathway">
    <text evidence="2 7 8">Cell wall biogenesis; peptidoglycan biosynthesis.</text>
</comment>
<dbReference type="PANTHER" id="PTHR43692:SF1">
    <property type="entry name" value="UDP-N-ACETYLMURAMOYLALANINE--D-GLUTAMATE LIGASE"/>
    <property type="match status" value="1"/>
</dbReference>
<evidence type="ECO:0000256" key="6">
    <source>
        <dbReference type="ARBA" id="ARBA00022840"/>
    </source>
</evidence>
<keyword evidence="4 7" id="KW-0436">Ligase</keyword>
<dbReference type="InterPro" id="IPR036615">
    <property type="entry name" value="Mur_ligase_C_dom_sf"/>
</dbReference>
<dbReference type="Pfam" id="PF21799">
    <property type="entry name" value="MurD-like_N"/>
    <property type="match status" value="1"/>
</dbReference>
<protein>
    <recommendedName>
        <fullName evidence="7 8">UDP-N-acetylmuramoylalanine--D-glutamate ligase</fullName>
        <ecNumber evidence="7 8">6.3.2.9</ecNumber>
    </recommendedName>
    <alternativeName>
        <fullName evidence="7">D-glutamic acid-adding enzyme</fullName>
    </alternativeName>
    <alternativeName>
        <fullName evidence="7">UDP-N-acetylmuramoyl-L-alanyl-D-glutamate synthetase</fullName>
    </alternativeName>
</protein>
<keyword evidence="7 8" id="KW-0961">Cell wall biogenesis/degradation</keyword>
<feature type="domain" description="Pterin-binding" evidence="9">
    <location>
        <begin position="1"/>
        <end position="177"/>
    </location>
</feature>
<dbReference type="SUPFAM" id="SSF51984">
    <property type="entry name" value="MurCD N-terminal domain"/>
    <property type="match status" value="1"/>
</dbReference>